<dbReference type="GO" id="GO:0071973">
    <property type="term" value="P:bacterial-type flagellum-dependent cell motility"/>
    <property type="evidence" value="ECO:0007669"/>
    <property type="project" value="InterPro"/>
</dbReference>
<evidence type="ECO:0000256" key="4">
    <source>
        <dbReference type="HAMAP-Rule" id="MF_00724"/>
    </source>
</evidence>
<keyword evidence="3 4" id="KW-0975">Bacterial flagellum</keyword>
<dbReference type="GO" id="GO:0005198">
    <property type="term" value="F:structural molecule activity"/>
    <property type="evidence" value="ECO:0007669"/>
    <property type="project" value="UniProtKB-UniRule"/>
</dbReference>
<reference evidence="7 8" key="1">
    <citation type="journal article" date="2015" name="Int. J. Syst. Evol. Microbiol.">
        <title>Erythrobacter atlanticus sp. nov., a bacterium from ocean sediment able to degrade polycyclic aromatic hydrocarbons.</title>
        <authorList>
            <person name="Zhuang L."/>
            <person name="Liu Y."/>
            <person name="Wang L."/>
            <person name="Wang W."/>
            <person name="Shao Z."/>
        </authorList>
    </citation>
    <scope>NUCLEOTIDE SEQUENCE [LARGE SCALE GENOMIC DNA]</scope>
    <source>
        <strain evidence="8">s21-N3</strain>
    </source>
</reference>
<sequence>MSTIGPNNPAGALQQVMAIRSQVMQQSEALRTLREAGAAGDPGSISGADAATGTPAAQDGGFADTLRSTLDQVNAAQTRSGEITAAYERGEVTDVAQVMLARQESSVAFEATLQVRNKLLSAYQEIMRMGV</sequence>
<reference evidence="8" key="2">
    <citation type="submission" date="2015-04" db="EMBL/GenBank/DDBJ databases">
        <title>The complete genome sequence of Erythrobacter sp. s21-N3.</title>
        <authorList>
            <person name="Zhuang L."/>
            <person name="Liu Y."/>
            <person name="Shao Z."/>
        </authorList>
    </citation>
    <scope>NUCLEOTIDE SEQUENCE [LARGE SCALE GENOMIC DNA]</scope>
    <source>
        <strain evidence="8">s21-N3</strain>
    </source>
</reference>
<evidence type="ECO:0000313" key="8">
    <source>
        <dbReference type="Proteomes" id="UP000059113"/>
    </source>
</evidence>
<dbReference type="GO" id="GO:0003774">
    <property type="term" value="F:cytoskeletal motor activity"/>
    <property type="evidence" value="ECO:0007669"/>
    <property type="project" value="InterPro"/>
</dbReference>
<dbReference type="PANTHER" id="PTHR34653">
    <property type="match status" value="1"/>
</dbReference>
<accession>A0A0H4VAG3</accession>
<keyword evidence="8" id="KW-1185">Reference proteome</keyword>
<organism evidence="7 8">
    <name type="scientific">Aurantiacibacter atlanticus</name>
    <dbReference type="NCBI Taxonomy" id="1648404"/>
    <lineage>
        <taxon>Bacteria</taxon>
        <taxon>Pseudomonadati</taxon>
        <taxon>Pseudomonadota</taxon>
        <taxon>Alphaproteobacteria</taxon>
        <taxon>Sphingomonadales</taxon>
        <taxon>Erythrobacteraceae</taxon>
        <taxon>Aurantiacibacter</taxon>
    </lineage>
</organism>
<evidence type="ECO:0000256" key="5">
    <source>
        <dbReference type="NCBIfam" id="TIGR00205"/>
    </source>
</evidence>
<comment type="similarity">
    <text evidence="2 4">Belongs to the FliE family.</text>
</comment>
<dbReference type="Pfam" id="PF02049">
    <property type="entry name" value="FliE"/>
    <property type="match status" value="1"/>
</dbReference>
<protein>
    <recommendedName>
        <fullName evidence="4 5">Flagellar hook-basal body complex protein FliE</fullName>
    </recommendedName>
</protein>
<dbReference type="AlphaFoldDB" id="A0A0H4VAG3"/>
<proteinExistence type="inferred from homology"/>
<dbReference type="EMBL" id="CP011310">
    <property type="protein sequence ID" value="AKQ41460.1"/>
    <property type="molecule type" value="Genomic_DNA"/>
</dbReference>
<dbReference type="KEGG" id="ery:CP97_04575"/>
<dbReference type="OrthoDB" id="8909229at2"/>
<feature type="region of interest" description="Disordered" evidence="6">
    <location>
        <begin position="33"/>
        <end position="62"/>
    </location>
</feature>
<keyword evidence="7" id="KW-0282">Flagellum</keyword>
<dbReference type="NCBIfam" id="TIGR00205">
    <property type="entry name" value="fliE"/>
    <property type="match status" value="1"/>
</dbReference>
<evidence type="ECO:0000256" key="3">
    <source>
        <dbReference type="ARBA" id="ARBA00023143"/>
    </source>
</evidence>
<dbReference type="InterPro" id="IPR001624">
    <property type="entry name" value="FliE"/>
</dbReference>
<dbReference type="PANTHER" id="PTHR34653:SF1">
    <property type="entry name" value="FLAGELLAR HOOK-BASAL BODY COMPLEX PROTEIN FLIE"/>
    <property type="match status" value="1"/>
</dbReference>
<dbReference type="PRINTS" id="PR01006">
    <property type="entry name" value="FLGHOOKFLIE"/>
</dbReference>
<dbReference type="RefSeq" id="WP_048884983.1">
    <property type="nucleotide sequence ID" value="NZ_CP011310.1"/>
</dbReference>
<name>A0A0H4VAG3_9SPHN</name>
<evidence type="ECO:0000256" key="1">
    <source>
        <dbReference type="ARBA" id="ARBA00004117"/>
    </source>
</evidence>
<keyword evidence="7" id="KW-0966">Cell projection</keyword>
<keyword evidence="7" id="KW-0969">Cilium</keyword>
<dbReference type="PATRIC" id="fig|1648404.4.peg.959"/>
<dbReference type="Proteomes" id="UP000059113">
    <property type="component" value="Chromosome"/>
</dbReference>
<comment type="subcellular location">
    <subcellularLocation>
        <location evidence="1 4">Bacterial flagellum basal body</location>
    </subcellularLocation>
</comment>
<gene>
    <name evidence="4" type="primary">fliE</name>
    <name evidence="7" type="ORF">CP97_04575</name>
</gene>
<evidence type="ECO:0000313" key="7">
    <source>
        <dbReference type="EMBL" id="AKQ41460.1"/>
    </source>
</evidence>
<dbReference type="HAMAP" id="MF_00724">
    <property type="entry name" value="FliE"/>
    <property type="match status" value="1"/>
</dbReference>
<evidence type="ECO:0000256" key="2">
    <source>
        <dbReference type="ARBA" id="ARBA00009272"/>
    </source>
</evidence>
<dbReference type="STRING" id="1648404.CP97_04575"/>
<dbReference type="GO" id="GO:0009425">
    <property type="term" value="C:bacterial-type flagellum basal body"/>
    <property type="evidence" value="ECO:0007669"/>
    <property type="project" value="UniProtKB-SubCell"/>
</dbReference>
<evidence type="ECO:0000256" key="6">
    <source>
        <dbReference type="SAM" id="MobiDB-lite"/>
    </source>
</evidence>